<evidence type="ECO:0000313" key="2">
    <source>
        <dbReference type="Proteomes" id="UP001346559"/>
    </source>
</evidence>
<organism evidence="1 2">
    <name type="scientific">phage Lak_Megaphage_RVC_AP1_GC26</name>
    <dbReference type="NCBI Taxonomy" id="3109224"/>
    <lineage>
        <taxon>Viruses</taxon>
        <taxon>Duplodnaviria</taxon>
        <taxon>Heunggongvirae</taxon>
        <taxon>Uroviricota</taxon>
        <taxon>Caudoviricetes</taxon>
        <taxon>Caudoviricetes code 15 clade</taxon>
    </lineage>
</organism>
<name>A0ABZ0Z4G8_9CAUD</name>
<dbReference type="EMBL" id="OR769218">
    <property type="protein sequence ID" value="WQJ53986.1"/>
    <property type="molecule type" value="Genomic_DNA"/>
</dbReference>
<reference evidence="1 2" key="1">
    <citation type="submission" date="2023-11" db="EMBL/GenBank/DDBJ databases">
        <authorList>
            <person name="Cook R."/>
            <person name="Crisci M."/>
            <person name="Pye H."/>
            <person name="Adriaenssens E."/>
            <person name="Santini J."/>
        </authorList>
    </citation>
    <scope>NUCLEOTIDE SEQUENCE [LARGE SCALE GENOMIC DNA]</scope>
    <source>
        <strain evidence="1">Lak_Megaphage_RVC_AP1_GC26</strain>
    </source>
</reference>
<accession>A0ABZ0Z4G8</accession>
<keyword evidence="2" id="KW-1185">Reference proteome</keyword>
<protein>
    <submittedName>
        <fullName evidence="1">Uncharacterized protein</fullName>
    </submittedName>
</protein>
<dbReference type="Proteomes" id="UP001346559">
    <property type="component" value="Segment"/>
</dbReference>
<evidence type="ECO:0000313" key="1">
    <source>
        <dbReference type="EMBL" id="WQJ53986.1"/>
    </source>
</evidence>
<proteinExistence type="predicted"/>
<sequence length="232" mass="28175">MKYEYYEIPIDNLGNEMVTNYIKLLLNKLHTYQDFCAKEEVTIQIGKNTYTFKLVKRRYLNVNNEDIRYIPLYRLEYIANECPVTDFSSKYNIELRDYILHNYIDTGKVIRPVNCIFYRKKITQRDNSYDANYFNFDETYIMLKSVDIKMNRVWINYDEFRLYGDNWDHIEYKFINNHDAVITKSWMNSEESMDFITKTDLYNYINKCAKDAIFNFTMNVNNTLINLKDKLK</sequence>